<dbReference type="Gene3D" id="1.10.8.60">
    <property type="match status" value="1"/>
</dbReference>
<reference evidence="6 7" key="1">
    <citation type="journal article" date="2011" name="Front. Microbiol.">
        <title>Two Strains of Crocosphaera watsonii with Highly Conserved Genomes are Distinguished by Strain-Specific Features.</title>
        <authorList>
            <person name="Bench S.R."/>
            <person name="Ilikchyan I.N."/>
            <person name="Tripp H.J."/>
            <person name="Zehr J.P."/>
        </authorList>
    </citation>
    <scope>NUCLEOTIDE SEQUENCE [LARGE SCALE GENOMIC DNA]</scope>
    <source>
        <strain evidence="6 7">WH 0003</strain>
    </source>
</reference>
<sequence>MFSQSIKTLLNSYSTICLQCPLIERTNILDYLVQQFNLPLFSWNLATQRIRPLNEIIVENNCKSVSLSTAINSDLAELELNTLKSVFLTWQQRQETGILIIENGLSLIQDSGLDILLTEVIKGCKEFDKFLIFLEMNEQAVPDSLVSVIPTVSLPIPTVPDLEELAQKLNLSTDLLLPGLGLYGEEISQGVRLAQASNTAIDDTLLNYKIERFQALGLALNPTPKAIDVGGMDLLKKAVHQLQLDYSSKARNLAIPLPKGWLLAGPPGTGKSFVAKLIANRLQFALVTVGVDQVKAHGAVYLSNLLSRMEAAAPIVCYFDEFDKFFEAEGQGEAAKTREVLGVLLTWLQEKRSPVFVLATLNRLDALPPELTRAGRFDKIFYVGFPKAIERKAIFELHGRRFDSRFKDDTALTMEQWQILIDQTNFYTGAEIQAIVENAVRQRFYHGLEIQLSLDDLLAAVDKITPLFTRDTERVLAMANRAKGICEPVSSQDNSVFAPASVNLWGEAV</sequence>
<dbReference type="SMART" id="SM00382">
    <property type="entry name" value="AAA"/>
    <property type="match status" value="1"/>
</dbReference>
<evidence type="ECO:0000313" key="6">
    <source>
        <dbReference type="EMBL" id="EHJ14721.1"/>
    </source>
</evidence>
<feature type="domain" description="AAA+ ATPase" evidence="5">
    <location>
        <begin position="257"/>
        <end position="387"/>
    </location>
</feature>
<dbReference type="PATRIC" id="fig|423471.3.peg.568"/>
<dbReference type="GO" id="GO:0005524">
    <property type="term" value="F:ATP binding"/>
    <property type="evidence" value="ECO:0007669"/>
    <property type="project" value="UniProtKB-KW"/>
</dbReference>
<dbReference type="PANTHER" id="PTHR42960">
    <property type="entry name" value="YCF46 PROTEIN"/>
    <property type="match status" value="1"/>
</dbReference>
<comment type="similarity">
    <text evidence="3">Belongs to the AAA ATPase family. Highly divergent.</text>
</comment>
<dbReference type="InterPro" id="IPR052381">
    <property type="entry name" value="AAA_domain_protein"/>
</dbReference>
<name>G5IZC5_CROWT</name>
<dbReference type="GO" id="GO:0016887">
    <property type="term" value="F:ATP hydrolysis activity"/>
    <property type="evidence" value="ECO:0007669"/>
    <property type="project" value="InterPro"/>
</dbReference>
<keyword evidence="2" id="KW-0067">ATP-binding</keyword>
<dbReference type="Gene3D" id="3.40.50.300">
    <property type="entry name" value="P-loop containing nucleotide triphosphate hydrolases"/>
    <property type="match status" value="1"/>
</dbReference>
<gene>
    <name evidence="6" type="ORF">CWATWH0003_0618</name>
</gene>
<dbReference type="GeneID" id="88764528"/>
<dbReference type="InterPro" id="IPR003959">
    <property type="entry name" value="ATPase_AAA_core"/>
</dbReference>
<dbReference type="SUPFAM" id="SSF52540">
    <property type="entry name" value="P-loop containing nucleoside triphosphate hydrolases"/>
    <property type="match status" value="1"/>
</dbReference>
<organism evidence="6 7">
    <name type="scientific">Crocosphaera watsonii WH 0003</name>
    <dbReference type="NCBI Taxonomy" id="423471"/>
    <lineage>
        <taxon>Bacteria</taxon>
        <taxon>Bacillati</taxon>
        <taxon>Cyanobacteriota</taxon>
        <taxon>Cyanophyceae</taxon>
        <taxon>Oscillatoriophycideae</taxon>
        <taxon>Chroococcales</taxon>
        <taxon>Aphanothecaceae</taxon>
        <taxon>Crocosphaera</taxon>
    </lineage>
</organism>
<dbReference type="InterPro" id="IPR027417">
    <property type="entry name" value="P-loop_NTPase"/>
</dbReference>
<evidence type="ECO:0000256" key="4">
    <source>
        <dbReference type="ARBA" id="ARBA00040480"/>
    </source>
</evidence>
<comment type="caution">
    <text evidence="6">The sequence shown here is derived from an EMBL/GenBank/DDBJ whole genome shotgun (WGS) entry which is preliminary data.</text>
</comment>
<dbReference type="PANTHER" id="PTHR42960:SF1">
    <property type="entry name" value="YCF46 PROTEIN"/>
    <property type="match status" value="1"/>
</dbReference>
<keyword evidence="1" id="KW-0547">Nucleotide-binding</keyword>
<accession>G5IZC5</accession>
<evidence type="ECO:0000259" key="5">
    <source>
        <dbReference type="SMART" id="SM00382"/>
    </source>
</evidence>
<evidence type="ECO:0000313" key="7">
    <source>
        <dbReference type="Proteomes" id="UP000003477"/>
    </source>
</evidence>
<dbReference type="RefSeq" id="WP_007309210.1">
    <property type="nucleotide sequence ID" value="NZ_AESD01000103.1"/>
</dbReference>
<dbReference type="InterPro" id="IPR003593">
    <property type="entry name" value="AAA+_ATPase"/>
</dbReference>
<evidence type="ECO:0000256" key="1">
    <source>
        <dbReference type="ARBA" id="ARBA00022741"/>
    </source>
</evidence>
<dbReference type="Proteomes" id="UP000003477">
    <property type="component" value="Unassembled WGS sequence"/>
</dbReference>
<dbReference type="EMBL" id="AESD01000103">
    <property type="protein sequence ID" value="EHJ14721.1"/>
    <property type="molecule type" value="Genomic_DNA"/>
</dbReference>
<dbReference type="Pfam" id="PF00004">
    <property type="entry name" value="AAA"/>
    <property type="match status" value="1"/>
</dbReference>
<dbReference type="AlphaFoldDB" id="G5IZC5"/>
<evidence type="ECO:0000256" key="2">
    <source>
        <dbReference type="ARBA" id="ARBA00022840"/>
    </source>
</evidence>
<proteinExistence type="inferred from homology"/>
<protein>
    <recommendedName>
        <fullName evidence="4">Uncharacterized AAA domain-containing protein ycf46</fullName>
    </recommendedName>
</protein>
<evidence type="ECO:0000256" key="3">
    <source>
        <dbReference type="ARBA" id="ARBA00038088"/>
    </source>
</evidence>